<sequence>MALNISAARTIFQNKLDKLMVEELTSGFMEANAGDVIYTGGSEIKIPTIVMDGLKDYSRADGYPTGGVTLSYQTVKMTMDRGEGFMLDAMDVEETNFLASASTVLGEFQRTKVVPEVDAYRYSKIHEIVKDKAASNVRAETTALTEKTIYKAIANDIASVRDEIGESNELVVIINGIARGLLNNNETFTKMLTQADFVKGEITTKIRTIDECPIIAVPSSRMFTEYDFFKGSESSGQKDGFKKKSTAKQINYIVMPRKAAIAVCKQDAPKIITPELNQKADAWFIGYRKYHDLWIKQSNIGAIRISTEA</sequence>
<organism evidence="1">
    <name type="scientific">Siphoviridae sp. ctabX13</name>
    <dbReference type="NCBI Taxonomy" id="2826389"/>
    <lineage>
        <taxon>Viruses</taxon>
        <taxon>Duplodnaviria</taxon>
        <taxon>Heunggongvirae</taxon>
        <taxon>Uroviricota</taxon>
        <taxon>Caudoviricetes</taxon>
    </lineage>
</organism>
<proteinExistence type="predicted"/>
<protein>
    <submittedName>
        <fullName evidence="1">Major capsid protein</fullName>
    </submittedName>
</protein>
<evidence type="ECO:0000313" key="1">
    <source>
        <dbReference type="EMBL" id="DAD74307.1"/>
    </source>
</evidence>
<name>A0A8S5LWY1_9CAUD</name>
<reference evidence="1" key="1">
    <citation type="journal article" date="2021" name="Proc. Natl. Acad. Sci. U.S.A.">
        <title>A Catalog of Tens of Thousands of Viruses from Human Metagenomes Reveals Hidden Associations with Chronic Diseases.</title>
        <authorList>
            <person name="Tisza M.J."/>
            <person name="Buck C.B."/>
        </authorList>
    </citation>
    <scope>NUCLEOTIDE SEQUENCE</scope>
    <source>
        <strain evidence="1">CtabX13</strain>
    </source>
</reference>
<dbReference type="EMBL" id="BK014758">
    <property type="protein sequence ID" value="DAD74307.1"/>
    <property type="molecule type" value="Genomic_DNA"/>
</dbReference>
<accession>A0A8S5LWY1</accession>